<proteinExistence type="predicted"/>
<feature type="region of interest" description="Disordered" evidence="1">
    <location>
        <begin position="495"/>
        <end position="521"/>
    </location>
</feature>
<dbReference type="InterPro" id="IPR002048">
    <property type="entry name" value="EF_hand_dom"/>
</dbReference>
<evidence type="ECO:0000256" key="1">
    <source>
        <dbReference type="SAM" id="MobiDB-lite"/>
    </source>
</evidence>
<protein>
    <recommendedName>
        <fullName evidence="2">EF-hand domain-containing protein</fullName>
    </recommendedName>
</protein>
<feature type="compositionally biased region" description="Basic and acidic residues" evidence="1">
    <location>
        <begin position="569"/>
        <end position="578"/>
    </location>
</feature>
<feature type="compositionally biased region" description="Acidic residues" evidence="1">
    <location>
        <begin position="15"/>
        <end position="25"/>
    </location>
</feature>
<feature type="region of interest" description="Disordered" evidence="1">
    <location>
        <begin position="669"/>
        <end position="734"/>
    </location>
</feature>
<dbReference type="PROSITE" id="PS50222">
    <property type="entry name" value="EF_HAND_2"/>
    <property type="match status" value="1"/>
</dbReference>
<feature type="compositionally biased region" description="Low complexity" evidence="1">
    <location>
        <begin position="669"/>
        <end position="731"/>
    </location>
</feature>
<comment type="caution">
    <text evidence="3">The sequence shown here is derived from an EMBL/GenBank/DDBJ whole genome shotgun (WGS) entry which is preliminary data.</text>
</comment>
<organism evidence="3 4">
    <name type="scientific">Prorocentrum cordatum</name>
    <dbReference type="NCBI Taxonomy" id="2364126"/>
    <lineage>
        <taxon>Eukaryota</taxon>
        <taxon>Sar</taxon>
        <taxon>Alveolata</taxon>
        <taxon>Dinophyceae</taxon>
        <taxon>Prorocentrales</taxon>
        <taxon>Prorocentraceae</taxon>
        <taxon>Prorocentrum</taxon>
    </lineage>
</organism>
<evidence type="ECO:0000259" key="2">
    <source>
        <dbReference type="PROSITE" id="PS50222"/>
    </source>
</evidence>
<gene>
    <name evidence="3" type="ORF">PCOR1329_LOCUS41389</name>
</gene>
<dbReference type="InterPro" id="IPR011992">
    <property type="entry name" value="EF-hand-dom_pair"/>
</dbReference>
<keyword evidence="4" id="KW-1185">Reference proteome</keyword>
<feature type="region of interest" description="Disordered" evidence="1">
    <location>
        <begin position="615"/>
        <end position="640"/>
    </location>
</feature>
<feature type="compositionally biased region" description="Low complexity" evidence="1">
    <location>
        <begin position="766"/>
        <end position="780"/>
    </location>
</feature>
<name>A0ABN9TR66_9DINO</name>
<evidence type="ECO:0000313" key="4">
    <source>
        <dbReference type="Proteomes" id="UP001189429"/>
    </source>
</evidence>
<dbReference type="SUPFAM" id="SSF47473">
    <property type="entry name" value="EF-hand"/>
    <property type="match status" value="1"/>
</dbReference>
<evidence type="ECO:0000313" key="3">
    <source>
        <dbReference type="EMBL" id="CAK0848455.1"/>
    </source>
</evidence>
<feature type="domain" description="EF-hand" evidence="2">
    <location>
        <begin position="294"/>
        <end position="329"/>
    </location>
</feature>
<reference evidence="3" key="1">
    <citation type="submission" date="2023-10" db="EMBL/GenBank/DDBJ databases">
        <authorList>
            <person name="Chen Y."/>
            <person name="Shah S."/>
            <person name="Dougan E. K."/>
            <person name="Thang M."/>
            <person name="Chan C."/>
        </authorList>
    </citation>
    <scope>NUCLEOTIDE SEQUENCE [LARGE SCALE GENOMIC DNA]</scope>
</reference>
<dbReference type="EMBL" id="CAUYUJ010014982">
    <property type="protein sequence ID" value="CAK0848455.1"/>
    <property type="molecule type" value="Genomic_DNA"/>
</dbReference>
<feature type="region of interest" description="Disordered" evidence="1">
    <location>
        <begin position="749"/>
        <end position="804"/>
    </location>
</feature>
<dbReference type="Proteomes" id="UP001189429">
    <property type="component" value="Unassembled WGS sequence"/>
</dbReference>
<feature type="region of interest" description="Disordered" evidence="1">
    <location>
        <begin position="160"/>
        <end position="202"/>
    </location>
</feature>
<feature type="region of interest" description="Disordered" evidence="1">
    <location>
        <begin position="569"/>
        <end position="600"/>
    </location>
</feature>
<feature type="compositionally biased region" description="Pro residues" evidence="1">
    <location>
        <begin position="624"/>
        <end position="633"/>
    </location>
</feature>
<feature type="compositionally biased region" description="Polar residues" evidence="1">
    <location>
        <begin position="794"/>
        <end position="804"/>
    </location>
</feature>
<feature type="compositionally biased region" description="Low complexity" evidence="1">
    <location>
        <begin position="504"/>
        <end position="518"/>
    </location>
</feature>
<sequence>MEHGPDARSAWEASDAVEEDEGWLDDEHDTEAAARAIDALLLRRAGPRHRPLEASLAAALRCREALAASAGSGPLCRGARAGPREFGRGLAEAWAEAEAARGDGDEARGAGLDLGFAVDAALLARVRGLLHHLAWAVSADPEATAEELLEAHFLAGALGGGGPRESPAQAAHRRRPWASGGPGSPAREFEGQSPSAPSSPGFAGHWNALVEGWADTPRGKYAGAQDPRGASRGELPAAGPAAWGVMALRRNLEEHHGSLANGLRAMDPQGRGRVSFGDFHGHLVRLGLCRVDAEGSTRAMEMFKLLDTDRDDLLSPQDCLEAFGAAAEATEGEVASKQREAEEAQFRKAFEFAHGIPSNLRVPKGFARTAEERLKLDALRRRFEAEHGGFMAALRSMDPERTGYVFRDTFVHVLVSSGYCPSASEAAELFRSLDLCGAGVLPLDRTMASMDEPGLPWAAADDAPGTPHGPCGGAGGQLSVGDGAGGLFSDVGRLDDPIPPPRPASLRSASPRRAAADAGTTVQRLHTAFLGKRRSQRTQERIAAARAQAEGAAASATATLDAVERVVSEKRAARDSKRSARSPMQAPTSARRPPEATGGALAQATAGLLALLRPAASSEGPAEAAPPPAPPLAALPDAAAQAAPQEAALLARSSASAPPAASPAASVPVAAAAPSAAAAAAPAAPAAAEALPAAVETPRAAARAPQAADAPGDLSAGAAAADGSGPSAGGAVARPKAMAIMRTARLISGRRGSQWQAHVPEGLQEAAANAATSAAPSSSARQRVAERRARKQATIASRSPSIAG</sequence>
<feature type="region of interest" description="Disordered" evidence="1">
    <location>
        <begin position="1"/>
        <end position="25"/>
    </location>
</feature>
<accession>A0ABN9TR66</accession>
<dbReference type="Gene3D" id="1.10.238.10">
    <property type="entry name" value="EF-hand"/>
    <property type="match status" value="1"/>
</dbReference>